<dbReference type="PANTHER" id="PTHR46586">
    <property type="entry name" value="ANKYRIN REPEAT-CONTAINING PROTEIN"/>
    <property type="match status" value="1"/>
</dbReference>
<name>S4VXR9_9VIRU</name>
<dbReference type="RefSeq" id="YP_008438237.1">
    <property type="nucleotide sequence ID" value="NC_022098.1"/>
</dbReference>
<keyword evidence="2" id="KW-1185">Reference proteome</keyword>
<organism evidence="1 2">
    <name type="scientific">Pandoravirus salinus</name>
    <dbReference type="NCBI Taxonomy" id="1349410"/>
    <lineage>
        <taxon>Viruses</taxon>
        <taxon>Pandoravirus</taxon>
    </lineage>
</organism>
<dbReference type="EMBL" id="KC977571">
    <property type="protein sequence ID" value="AGO85163.1"/>
    <property type="molecule type" value="Genomic_DNA"/>
</dbReference>
<dbReference type="PANTHER" id="PTHR46586:SF3">
    <property type="entry name" value="ANKYRIN REPEAT-CONTAINING PROTEIN"/>
    <property type="match status" value="1"/>
</dbReference>
<proteinExistence type="predicted"/>
<gene>
    <name evidence="1" type="ORF">psal_cds_996</name>
</gene>
<dbReference type="SUPFAM" id="SSF48403">
    <property type="entry name" value="Ankyrin repeat"/>
    <property type="match status" value="1"/>
</dbReference>
<dbReference type="InterPro" id="IPR052050">
    <property type="entry name" value="SecEffector_AnkRepeat"/>
</dbReference>
<accession>S4VXR9</accession>
<protein>
    <submittedName>
        <fullName evidence="1">Ankyrin repeat domain containing protein</fullName>
    </submittedName>
</protein>
<dbReference type="InterPro" id="IPR036770">
    <property type="entry name" value="Ankyrin_rpt-contain_sf"/>
</dbReference>
<dbReference type="GeneID" id="16606950"/>
<evidence type="ECO:0000313" key="2">
    <source>
        <dbReference type="Proteomes" id="UP000204584"/>
    </source>
</evidence>
<dbReference type="Gene3D" id="1.25.40.20">
    <property type="entry name" value="Ankyrin repeat-containing domain"/>
    <property type="match status" value="1"/>
</dbReference>
<evidence type="ECO:0000313" key="1">
    <source>
        <dbReference type="EMBL" id="AGO85163.1"/>
    </source>
</evidence>
<reference evidence="1 2" key="1">
    <citation type="journal article" date="2013" name="Science">
        <title>Pandoraviruses: amoeba viruses with genomes up to 2.5 Mb reaching that of parasitic eukaryotes.</title>
        <authorList>
            <person name="Philippe N."/>
            <person name="Legendre M."/>
            <person name="Doutre G."/>
            <person name="Coute Y."/>
            <person name="Poirot O."/>
            <person name="Lescot M."/>
            <person name="Arslan D."/>
            <person name="Seltzer V."/>
            <person name="Bertaux L."/>
            <person name="Bruley C."/>
            <person name="Garin J."/>
            <person name="Claverie J.M."/>
            <person name="Abergel C."/>
        </authorList>
    </citation>
    <scope>NUCLEOTIDE SEQUENCE [LARGE SCALE GENOMIC DNA]</scope>
</reference>
<sequence>MNTYSAEPPLVCMPAEVLAHIATCIGRGKDLVAWNIATGFPVDRALLALAVRRGTVLGHLGAGAPLNVARLLLASKGADCSNVYGVLKSVARGGRTDVLEWICVRWAATLCNGKGRLRNLPTFGFCDTLSPVGRVLCKVNKRHDVVLWLLSRCRLDSRIVCNEIVRRVSRPAAKRGWVDVLKLLRPHAMAQPKTAPYYWRRDVVERAIDFDRDNVIAWVLESAEYDPRLVERAVLEGSVAVAQWMLFRGRDLVDATDRVPHRAVVKAAARGHVRMLEMLHESGVHPCTRDVLVEAARRGRIDVLAWAAGSYTDGRRTPIEAWAGSHVAHGAIDGDQLPVITWLLARPDARQTITTGVVRHALASGRLSLATAIYEAGLVSFDTWNAMGAAVRSGDPDVVQMVAERGGRYKRSVMRDALVHGSSMVVAYLCQRYGTADVAFAVDAIVGLEFSAEPMAWVRDNVPAVCVADAQTAFMTLGLDDDSELFMDAPCACINCKPSV</sequence>
<dbReference type="Proteomes" id="UP000204584">
    <property type="component" value="Segment"/>
</dbReference>
<dbReference type="KEGG" id="vg:16606950"/>